<dbReference type="SUPFAM" id="SSF52402">
    <property type="entry name" value="Adenine nucleotide alpha hydrolases-like"/>
    <property type="match status" value="1"/>
</dbReference>
<evidence type="ECO:0000259" key="2">
    <source>
        <dbReference type="Pfam" id="PF00582"/>
    </source>
</evidence>
<dbReference type="PRINTS" id="PR01438">
    <property type="entry name" value="UNVRSLSTRESS"/>
</dbReference>
<dbReference type="InterPro" id="IPR006015">
    <property type="entry name" value="Universal_stress_UspA"/>
</dbReference>
<evidence type="ECO:0000256" key="1">
    <source>
        <dbReference type="ARBA" id="ARBA00008791"/>
    </source>
</evidence>
<proteinExistence type="inferred from homology"/>
<keyword evidence="4" id="KW-1185">Reference proteome</keyword>
<comment type="caution">
    <text evidence="3">The sequence shown here is derived from an EMBL/GenBank/DDBJ whole genome shotgun (WGS) entry which is preliminary data.</text>
</comment>
<dbReference type="EMBL" id="RKLT01000029">
    <property type="protein sequence ID" value="MBX0297845.1"/>
    <property type="molecule type" value="Genomic_DNA"/>
</dbReference>
<organism evidence="3 4">
    <name type="scientific">Haloarcula nitratireducens</name>
    <dbReference type="NCBI Taxonomy" id="2487749"/>
    <lineage>
        <taxon>Archaea</taxon>
        <taxon>Methanobacteriati</taxon>
        <taxon>Methanobacteriota</taxon>
        <taxon>Stenosarchaea group</taxon>
        <taxon>Halobacteria</taxon>
        <taxon>Halobacteriales</taxon>
        <taxon>Haloarculaceae</taxon>
        <taxon>Haloarcula</taxon>
    </lineage>
</organism>
<sequence length="98" mass="10805">MSGYSLDWTETRRRKVATDAVDDLVSEIETHSITNIVRHTEHGTPIKGILDTIESSDIHLVVMGTTGRRETDRILLGSVAEKTVRSAPVPVITVEHGE</sequence>
<dbReference type="Gene3D" id="3.40.50.620">
    <property type="entry name" value="HUPs"/>
    <property type="match status" value="1"/>
</dbReference>
<dbReference type="AlphaFoldDB" id="A0AAW4PKL9"/>
<dbReference type="InterPro" id="IPR014729">
    <property type="entry name" value="Rossmann-like_a/b/a_fold"/>
</dbReference>
<accession>A0AAW4PKL9</accession>
<dbReference type="PANTHER" id="PTHR46268">
    <property type="entry name" value="STRESS RESPONSE PROTEIN NHAX"/>
    <property type="match status" value="1"/>
</dbReference>
<dbReference type="CDD" id="cd00293">
    <property type="entry name" value="USP-like"/>
    <property type="match status" value="1"/>
</dbReference>
<gene>
    <name evidence="3" type="ORF">EGH23_23550</name>
</gene>
<dbReference type="PANTHER" id="PTHR46268:SF6">
    <property type="entry name" value="UNIVERSAL STRESS PROTEIN UP12"/>
    <property type="match status" value="1"/>
</dbReference>
<feature type="domain" description="UspA" evidence="2">
    <location>
        <begin position="25"/>
        <end position="94"/>
    </location>
</feature>
<comment type="similarity">
    <text evidence="1">Belongs to the universal stress protein A family.</text>
</comment>
<dbReference type="Pfam" id="PF00582">
    <property type="entry name" value="Usp"/>
    <property type="match status" value="1"/>
</dbReference>
<dbReference type="InterPro" id="IPR006016">
    <property type="entry name" value="UspA"/>
</dbReference>
<evidence type="ECO:0000313" key="3">
    <source>
        <dbReference type="EMBL" id="MBX0297845.1"/>
    </source>
</evidence>
<name>A0AAW4PKL9_9EURY</name>
<reference evidence="3 4" key="1">
    <citation type="submission" date="2021-06" db="EMBL/GenBank/DDBJ databases">
        <title>Halomicroarcula sp. a new haloarchaeum isolated from saline soil.</title>
        <authorList>
            <person name="Duran-Viseras A."/>
            <person name="Sanchez-Porro C."/>
            <person name="Ventosa A."/>
        </authorList>
    </citation>
    <scope>NUCLEOTIDE SEQUENCE [LARGE SCALE GENOMIC DNA]</scope>
    <source>
        <strain evidence="3 4">F27</strain>
    </source>
</reference>
<dbReference type="Proteomes" id="UP001430455">
    <property type="component" value="Unassembled WGS sequence"/>
</dbReference>
<evidence type="ECO:0000313" key="4">
    <source>
        <dbReference type="Proteomes" id="UP001430455"/>
    </source>
</evidence>
<protein>
    <submittedName>
        <fullName evidence="3">Universal stress protein</fullName>
    </submittedName>
</protein>